<dbReference type="GeneID" id="94847357"/>
<name>A0A1J4J4Y7_9EUKA</name>
<feature type="transmembrane region" description="Helical" evidence="1">
    <location>
        <begin position="22"/>
        <end position="47"/>
    </location>
</feature>
<organism evidence="2 3">
    <name type="scientific">Tritrichomonas foetus</name>
    <dbReference type="NCBI Taxonomy" id="1144522"/>
    <lineage>
        <taxon>Eukaryota</taxon>
        <taxon>Metamonada</taxon>
        <taxon>Parabasalia</taxon>
        <taxon>Tritrichomonadida</taxon>
        <taxon>Tritrichomonadidae</taxon>
        <taxon>Tritrichomonas</taxon>
    </lineage>
</organism>
<evidence type="ECO:0000313" key="2">
    <source>
        <dbReference type="EMBL" id="OHS94382.1"/>
    </source>
</evidence>
<keyword evidence="1" id="KW-1133">Transmembrane helix</keyword>
<reference evidence="2" key="1">
    <citation type="submission" date="2016-10" db="EMBL/GenBank/DDBJ databases">
        <authorList>
            <person name="Benchimol M."/>
            <person name="Almeida L.G."/>
            <person name="Vasconcelos A.T."/>
            <person name="Perreira-Neves A."/>
            <person name="Rosa I.A."/>
            <person name="Tasca T."/>
            <person name="Bogo M.R."/>
            <person name="de Souza W."/>
        </authorList>
    </citation>
    <scope>NUCLEOTIDE SEQUENCE [LARGE SCALE GENOMIC DNA]</scope>
    <source>
        <strain evidence="2">K</strain>
    </source>
</reference>
<gene>
    <name evidence="2" type="ORF">TRFO_39448</name>
</gene>
<comment type="caution">
    <text evidence="2">The sequence shown here is derived from an EMBL/GenBank/DDBJ whole genome shotgun (WGS) entry which is preliminary data.</text>
</comment>
<sequence>MPAVSDPALTTSEPHIKCLKKIILFSGISGIIGCGFTVAINLFYVIITCHSYFQLTGFYFESYLYCNIVMGFICFVFSILMLAFGYKAIQLATNIIFSFLFSITVVFFIILVNANTDSSHCDKGLLYLESNFTKNWDKHDQNPLKSLIEKYHLENIEFENIHSHMVNIIDGYSCRKMFPYLTASSVMFSLYAFSVIALFVYMRAYPDKIGVYTDCCCESTNITKVDYYYGGKKRNFKINLF</sequence>
<protein>
    <submittedName>
        <fullName evidence="2">Uncharacterized protein</fullName>
    </submittedName>
</protein>
<keyword evidence="3" id="KW-1185">Reference proteome</keyword>
<proteinExistence type="predicted"/>
<dbReference type="VEuPathDB" id="TrichDB:TRFO_39448"/>
<feature type="transmembrane region" description="Helical" evidence="1">
    <location>
        <begin position="180"/>
        <end position="201"/>
    </location>
</feature>
<evidence type="ECO:0000313" key="3">
    <source>
        <dbReference type="Proteomes" id="UP000179807"/>
    </source>
</evidence>
<accession>A0A1J4J4Y7</accession>
<keyword evidence="1" id="KW-0472">Membrane</keyword>
<dbReference type="RefSeq" id="XP_068347519.1">
    <property type="nucleotide sequence ID" value="XM_068512653.1"/>
</dbReference>
<feature type="transmembrane region" description="Helical" evidence="1">
    <location>
        <begin position="62"/>
        <end position="84"/>
    </location>
</feature>
<dbReference type="AlphaFoldDB" id="A0A1J4J4Y7"/>
<dbReference type="EMBL" id="MLAK01001324">
    <property type="protein sequence ID" value="OHS94382.1"/>
    <property type="molecule type" value="Genomic_DNA"/>
</dbReference>
<keyword evidence="1" id="KW-0812">Transmembrane</keyword>
<dbReference type="Proteomes" id="UP000179807">
    <property type="component" value="Unassembled WGS sequence"/>
</dbReference>
<feature type="transmembrane region" description="Helical" evidence="1">
    <location>
        <begin position="91"/>
        <end position="112"/>
    </location>
</feature>
<evidence type="ECO:0000256" key="1">
    <source>
        <dbReference type="SAM" id="Phobius"/>
    </source>
</evidence>